<dbReference type="InterPro" id="IPR015943">
    <property type="entry name" value="WD40/YVTN_repeat-like_dom_sf"/>
</dbReference>
<dbReference type="SUPFAM" id="SSF110296">
    <property type="entry name" value="Oligoxyloglucan reducing end-specific cellobiohydrolase"/>
    <property type="match status" value="2"/>
</dbReference>
<dbReference type="Gene3D" id="2.130.10.10">
    <property type="entry name" value="YVTN repeat-like/Quinoprotein amine dehydrogenase"/>
    <property type="match status" value="2"/>
</dbReference>
<comment type="caution">
    <text evidence="1">The sequence shown here is derived from an EMBL/GenBank/DDBJ whole genome shotgun (WGS) entry which is preliminary data.</text>
</comment>
<dbReference type="AlphaFoldDB" id="A0A7C4YFC6"/>
<evidence type="ECO:0000313" key="1">
    <source>
        <dbReference type="EMBL" id="HGW91465.1"/>
    </source>
</evidence>
<dbReference type="EMBL" id="DTHG01000034">
    <property type="protein sequence ID" value="HGW91465.1"/>
    <property type="molecule type" value="Genomic_DNA"/>
</dbReference>
<reference evidence="1" key="1">
    <citation type="journal article" date="2020" name="mSystems">
        <title>Genome- and Community-Level Interaction Insights into Carbon Utilization and Element Cycling Functions of Hydrothermarchaeota in Hydrothermal Sediment.</title>
        <authorList>
            <person name="Zhou Z."/>
            <person name="Liu Y."/>
            <person name="Xu W."/>
            <person name="Pan J."/>
            <person name="Luo Z.H."/>
            <person name="Li M."/>
        </authorList>
    </citation>
    <scope>NUCLEOTIDE SEQUENCE [LARGE SCALE GENOMIC DNA]</scope>
    <source>
        <strain evidence="1">SpSt-780</strain>
    </source>
</reference>
<name>A0A7C4YFC6_UNCW3</name>
<proteinExistence type="predicted"/>
<protein>
    <submittedName>
        <fullName evidence="1">T9SS type A sorting domain-containing protein</fullName>
    </submittedName>
</protein>
<accession>A0A7C4YFC6</accession>
<organism evidence="1">
    <name type="scientific">candidate division WOR-3 bacterium</name>
    <dbReference type="NCBI Taxonomy" id="2052148"/>
    <lineage>
        <taxon>Bacteria</taxon>
        <taxon>Bacteria division WOR-3</taxon>
    </lineage>
</organism>
<dbReference type="NCBIfam" id="TIGR04183">
    <property type="entry name" value="Por_Secre_tail"/>
    <property type="match status" value="1"/>
</dbReference>
<sequence length="715" mass="79942">MFLLFLFIDFVNTKSKWTWDFVGPEGGEIIKVIANPNVNNWCYGISAMDLWVSYNNGNTWSPDSYFQFRINGFEGGNGMIITDTIAIIATNDTIYRTTNKGLNWTPVKGFGNTLLAITSETPDTIIYAVEGTYPNPTVWRSVDKGLTWQTRGTTGIWLDFLFIEHIKSNPDYVRAIGRVEGDTTGIIIGSYDGGMSWSIFDTITCNHEIWDFQIDPYDQNHSFITTAAGLFEATSFSGKWEPVLSAMFDTLIRPADVEFMSSSQIVVASMFNPGIFIGNKVFTTWYFTRVEEREVCTGIGKSGNYYFSGTLGSGILRSLDGTNWDFSDSLLYANTIFSKGNISNIHDTSFYFVNFGGVLRRTNDYGSNWEILKNSIFGGSVEYSPSNSDFLIFSGLDVTGFSANGPSLKTVFRSLDGGVSFEPIDSNYILGDIHILDKDSIVIGITSENLSDTNLILRSHDKGYNITPVFSPDEGIYSTIMGYDSVLMFTTYSKTFISYDYGENWTLLFNKGKSLSYDRIHRIFYIGSGYNDTLFRFNATSGKLDTIPTYIGYIIDHSVSNNGILYLLAHQGGGIDVIGKSFNFGESFILDTLPFSGGYGILASDSAVYIYQVGRGFYVSRDITTSIPEESDEEINLNNIITGDINIELNIKNKENVSIEIFDITGKKITTIFEGKIFEKGKHNLILKNNLKNGIYFVMIKVGKSQRIMKITKIN</sequence>
<gene>
    <name evidence="1" type="ORF">ENV67_02860</name>
</gene>
<dbReference type="InterPro" id="IPR026444">
    <property type="entry name" value="Secre_tail"/>
</dbReference>